<feature type="domain" description="Pyruvate phosphate dikinase AMP/ATP-binding" evidence="3">
    <location>
        <begin position="457"/>
        <end position="779"/>
    </location>
</feature>
<dbReference type="PANTHER" id="PTHR43615">
    <property type="entry name" value="PHOSPHOENOLPYRUVATE SYNTHASE-RELATED"/>
    <property type="match status" value="1"/>
</dbReference>
<keyword evidence="5" id="KW-1185">Reference proteome</keyword>
<dbReference type="Proteomes" id="UP001497497">
    <property type="component" value="Unassembled WGS sequence"/>
</dbReference>
<dbReference type="EMBL" id="CAXITT010000462">
    <property type="protein sequence ID" value="CAL1541954.1"/>
    <property type="molecule type" value="Genomic_DNA"/>
</dbReference>
<gene>
    <name evidence="4" type="ORF">GSLYS_00015560001</name>
</gene>
<accession>A0AAV2I792</accession>
<evidence type="ECO:0008006" key="6">
    <source>
        <dbReference type="Google" id="ProtNLM"/>
    </source>
</evidence>
<dbReference type="GO" id="GO:0005524">
    <property type="term" value="F:ATP binding"/>
    <property type="evidence" value="ECO:0007669"/>
    <property type="project" value="InterPro"/>
</dbReference>
<dbReference type="SUPFAM" id="SSF56059">
    <property type="entry name" value="Glutathione synthetase ATP-binding domain-like"/>
    <property type="match status" value="1"/>
</dbReference>
<dbReference type="InterPro" id="IPR002192">
    <property type="entry name" value="PPDK_AMP/ATP-bd"/>
</dbReference>
<dbReference type="InterPro" id="IPR013815">
    <property type="entry name" value="ATP_grasp_subdomain_1"/>
</dbReference>
<evidence type="ECO:0000313" key="5">
    <source>
        <dbReference type="Proteomes" id="UP001497497"/>
    </source>
</evidence>
<dbReference type="InterPro" id="IPR036637">
    <property type="entry name" value="Phosphohistidine_dom_sf"/>
</dbReference>
<dbReference type="InterPro" id="IPR008279">
    <property type="entry name" value="PEP-util_enz_mobile_dom"/>
</dbReference>
<comment type="caution">
    <text evidence="4">The sequence shown here is derived from an EMBL/GenBank/DDBJ whole genome shotgun (WGS) entry which is preliminary data.</text>
</comment>
<evidence type="ECO:0000259" key="3">
    <source>
        <dbReference type="Pfam" id="PF01326"/>
    </source>
</evidence>
<name>A0AAV2I792_LYMST</name>
<feature type="domain" description="PEP-utilising enzyme mobile" evidence="2">
    <location>
        <begin position="1264"/>
        <end position="1335"/>
    </location>
</feature>
<sequence length="1346" mass="150484">MISLAICAGIVVLAIAYISRQRGSEIKAGVYKLPGQWYWLKRIIFCIMFRIRSAKQGKKDNFDSFSAETCPMKVNGRKGYGKGNSYKEMERPQTLSENEFAIDCCYFGATNQDGVNLVCRIARRKHRQAEVWLFLEIPGIGCLQFPRHPDTDVYHTDGNSYQAGGLTFEILEPMKRWKLTYSGKLRKGLCNDVVNKPQQYLETSFSFIWSAFSQPFNFDTDMAPSLLADSIAWENWNKDFFQRLKDNHQSHYEQWGELRGRLNVEGQEEQLLTLQCVRDHTFGRRDWRSFHRYIIQFIHLENGISIQVGIVSQPDLMTHVKIGYISFANGDIMSVTDVTLKLWEIGEETMDPPDTWAFSFTAGGARYNVTATKGTTPVWYHHDDRGGKVMEVFTTFEVNSIKGRGISEYFYRNHNGPIMTDLPSACDMVEEPTSSVVSQNRDKITLPFTSAACSSSALVGGKGSQLAQLTSLETKVNAHVPKGFCLTLKSFELQLQESSKIRAAIEAISSACVTEGADLTPVCSTAVDLFNSTEMCSQVRDAIVKSLNEYFGKDHDHIHYAVRSSAAGEDGTEASSAGQMETILGVVGLPQIFKAVSKCWSSVYTVQAVEYRRQHGQPISVLVGVVIQQMVPAKAAGVMFTADPINGSNSQVVINANYGLGESVVSGRSDPDTICVTRDPEFIYDGERLKIGNVRAGEKKIQIVETASGGITEEHLTGCSDQVCITDKIILSLSALGLELEKYFGSPRDIEWAVVGEDIYMLQCRPITVADSETEDDLIHEFDTPKSCDFQWWTTGNISEMMPGAVTPLTHNLFCNAINYSLQTLTRLMGARQRASHLPKAIMSSCNHLFLSLMDISSVFLSSLMVRTDALAISLLGELLPELNEEEIQKYYFRKSPGVLRRTVNFFNTMRTLMKAGKETARWEERIRTYEVGPRTKTSAELYHCIDQQLTDYETVWMWTLLNSAKSGNMAQVLMSVIGGECQNWTSEHYGDIALLLSNCDDVYSAEVPHAMAKIAGMIAKKGPKSVEQFLDTSDKDCVQLILDDQELDQAVNEFLSRHGHRCLREAEMREKSWRSAPEKFISVLKIILKTKSYEKSLRDPVSVSELLSKMKTKISFTKRQILRFLLPKSWQAVGSREWGKSVSIQMVELFKLAYYRLATLLYKEGRLPDPDLIYFLTHQEISKLITSRSARLIIKAQKRRKILSKQADKKFMKISKAGPQLIDVNTSRADTANVECLKGMPVSQGQVTGPARVVLSLDQASVIKSGDILVVSSTDVGWSPYFPLIGGLITELGGLISHGAVVAREYGIPCIVNVGNATSILNSGELLEIDGRLGTVKRLNVQKQV</sequence>
<organism evidence="4 5">
    <name type="scientific">Lymnaea stagnalis</name>
    <name type="common">Great pond snail</name>
    <name type="synonym">Helix stagnalis</name>
    <dbReference type="NCBI Taxonomy" id="6523"/>
    <lineage>
        <taxon>Eukaryota</taxon>
        <taxon>Metazoa</taxon>
        <taxon>Spiralia</taxon>
        <taxon>Lophotrochozoa</taxon>
        <taxon>Mollusca</taxon>
        <taxon>Gastropoda</taxon>
        <taxon>Heterobranchia</taxon>
        <taxon>Euthyneura</taxon>
        <taxon>Panpulmonata</taxon>
        <taxon>Hygrophila</taxon>
        <taxon>Lymnaeoidea</taxon>
        <taxon>Lymnaeidae</taxon>
        <taxon>Lymnaea</taxon>
    </lineage>
</organism>
<dbReference type="Gene3D" id="3.30.1490.20">
    <property type="entry name" value="ATP-grasp fold, A domain"/>
    <property type="match status" value="1"/>
</dbReference>
<evidence type="ECO:0000259" key="2">
    <source>
        <dbReference type="Pfam" id="PF00391"/>
    </source>
</evidence>
<evidence type="ECO:0000256" key="1">
    <source>
        <dbReference type="ARBA" id="ARBA00007837"/>
    </source>
</evidence>
<dbReference type="Gene3D" id="3.30.470.20">
    <property type="entry name" value="ATP-grasp fold, B domain"/>
    <property type="match status" value="1"/>
</dbReference>
<dbReference type="PANTHER" id="PTHR43615:SF1">
    <property type="entry name" value="PPDK_N DOMAIN-CONTAINING PROTEIN"/>
    <property type="match status" value="1"/>
</dbReference>
<reference evidence="4 5" key="1">
    <citation type="submission" date="2024-04" db="EMBL/GenBank/DDBJ databases">
        <authorList>
            <consortium name="Genoscope - CEA"/>
            <person name="William W."/>
        </authorList>
    </citation>
    <scope>NUCLEOTIDE SEQUENCE [LARGE SCALE GENOMIC DNA]</scope>
</reference>
<dbReference type="Pfam" id="PF00391">
    <property type="entry name" value="PEP-utilizers"/>
    <property type="match status" value="1"/>
</dbReference>
<evidence type="ECO:0000313" key="4">
    <source>
        <dbReference type="EMBL" id="CAL1541954.1"/>
    </source>
</evidence>
<dbReference type="SUPFAM" id="SSF52009">
    <property type="entry name" value="Phosphohistidine domain"/>
    <property type="match status" value="1"/>
</dbReference>
<dbReference type="Pfam" id="PF01326">
    <property type="entry name" value="PPDK_N"/>
    <property type="match status" value="1"/>
</dbReference>
<comment type="similarity">
    <text evidence="1">Belongs to the PEP-utilizing enzyme family.</text>
</comment>
<dbReference type="InterPro" id="IPR051549">
    <property type="entry name" value="PEP_Utilizing_Enz"/>
</dbReference>
<proteinExistence type="inferred from homology"/>
<dbReference type="Gene3D" id="3.50.30.10">
    <property type="entry name" value="Phosphohistidine domain"/>
    <property type="match status" value="1"/>
</dbReference>
<protein>
    <recommendedName>
        <fullName evidence="6">Phosphoenolpyruvate synthase</fullName>
    </recommendedName>
</protein>
<dbReference type="GO" id="GO:0016301">
    <property type="term" value="F:kinase activity"/>
    <property type="evidence" value="ECO:0007669"/>
    <property type="project" value="InterPro"/>
</dbReference>